<feature type="region of interest" description="Disordered" evidence="2">
    <location>
        <begin position="63"/>
        <end position="91"/>
    </location>
</feature>
<dbReference type="Pfam" id="PF17962">
    <property type="entry name" value="bMG6"/>
    <property type="match status" value="1"/>
</dbReference>
<feature type="region of interest" description="Disordered" evidence="2">
    <location>
        <begin position="1325"/>
        <end position="1361"/>
    </location>
</feature>
<comment type="caution">
    <text evidence="5">The sequence shown here is derived from an EMBL/GenBank/DDBJ whole genome shotgun (WGS) entry which is preliminary data.</text>
</comment>
<dbReference type="Pfam" id="PF17973">
    <property type="entry name" value="bMG10"/>
    <property type="match status" value="1"/>
</dbReference>
<evidence type="ECO:0000259" key="3">
    <source>
        <dbReference type="SMART" id="SM01359"/>
    </source>
</evidence>
<evidence type="ECO:0000259" key="4">
    <source>
        <dbReference type="SMART" id="SM01360"/>
    </source>
</evidence>
<organism evidence="5 6">
    <name type="scientific">Candidatus Anaerobiospirillum pullistercoris</name>
    <dbReference type="NCBI Taxonomy" id="2838452"/>
    <lineage>
        <taxon>Bacteria</taxon>
        <taxon>Pseudomonadati</taxon>
        <taxon>Pseudomonadota</taxon>
        <taxon>Gammaproteobacteria</taxon>
        <taxon>Aeromonadales</taxon>
        <taxon>Succinivibrionaceae</taxon>
        <taxon>Anaerobiospirillum</taxon>
    </lineage>
</organism>
<dbReference type="InterPro" id="IPR001599">
    <property type="entry name" value="Macroglobln_a2"/>
</dbReference>
<dbReference type="PANTHER" id="PTHR40094:SF1">
    <property type="entry name" value="UBIQUITIN DOMAIN-CONTAINING PROTEIN"/>
    <property type="match status" value="1"/>
</dbReference>
<feature type="compositionally biased region" description="Low complexity" evidence="2">
    <location>
        <begin position="1330"/>
        <end position="1343"/>
    </location>
</feature>
<dbReference type="InterPro" id="IPR002890">
    <property type="entry name" value="MG2"/>
</dbReference>
<dbReference type="SMART" id="SM01359">
    <property type="entry name" value="A2M_N_2"/>
    <property type="match status" value="1"/>
</dbReference>
<comment type="similarity">
    <text evidence="1">Belongs to the protease inhibitor I39 (alpha-2-macroglobulin) family. Bacterial alpha-2-macroglobulin subfamily.</text>
</comment>
<evidence type="ECO:0000256" key="2">
    <source>
        <dbReference type="SAM" id="MobiDB-lite"/>
    </source>
</evidence>
<dbReference type="Pfam" id="PF01835">
    <property type="entry name" value="MG2"/>
    <property type="match status" value="1"/>
</dbReference>
<dbReference type="InterPro" id="IPR011625">
    <property type="entry name" value="A2M_N_BRD"/>
</dbReference>
<dbReference type="EMBL" id="DXEV01000064">
    <property type="protein sequence ID" value="HIX56471.1"/>
    <property type="molecule type" value="Genomic_DNA"/>
</dbReference>
<reference evidence="5" key="2">
    <citation type="submission" date="2021-04" db="EMBL/GenBank/DDBJ databases">
        <authorList>
            <person name="Gilroy R."/>
        </authorList>
    </citation>
    <scope>NUCLEOTIDE SEQUENCE</scope>
    <source>
        <strain evidence="5">USASDec5-558</strain>
    </source>
</reference>
<dbReference type="SUPFAM" id="SSF48239">
    <property type="entry name" value="Terpenoid cyclases/Protein prenyltransferases"/>
    <property type="match status" value="1"/>
</dbReference>
<dbReference type="InterPro" id="IPR021868">
    <property type="entry name" value="Alpha_2_Macroglob_MG3"/>
</dbReference>
<dbReference type="Pfam" id="PF00207">
    <property type="entry name" value="A2M"/>
    <property type="match status" value="1"/>
</dbReference>
<gene>
    <name evidence="5" type="ORF">H9850_03250</name>
</gene>
<sequence length="1874" mass="203100">MGSALAAPNITVLNLIEHSSSSPASMCFTFSQGQSVLNDTDNLSKLIELRRLTAAEAASAAAASAATSTTGSSQVEQITDRPETTGQSRGATISGVGKLIESHAAIDQGLLCVSGLEHGGHYELTLKQGLAFTSGNKLNADLKVPFTISDATAQIKLPYNIVLPKNAQNTSFNVQTINQPSFKLAIYKLSTRSLNQLNLQQLLQNELSTWTLRSLLSDSAHKVYERVFNLTDNSSVELNSNLAQHTTVSKTKELGRGGSTANPNVKPSDAQIEAEQKALNAALTAKLRPEQKNQAINTTIALKDFVRRGDDGMYILIAADPRLDLDDLNNYYSFSQSALPLNAKLMMITDLGLSTYKSTEGILVNVRSLTTAQAMPGVHLSLVAQNNELLATAITDEQGTARFPRHVVSGKNALAAHAIVATHDQDTYSLDLQSAPLYLEDNKGAHNSNNILYNDPAATMGQEAYETFAYTERGIYRAGESVHYTALVRNSKLQGVSLPLTIKVMGPYGNEMVKELLTSPKMGGYEYDFTIPQGTPHGSYSVLLQLGDHVLQRTPFTIGSFVPTQINSSFLNTETQIPLNTPFKLRSESNFNYGSHASNLQGLFTVSLHPDPQPVPKEANAANNKFLDEFHFGPDERRYSELTQVDQYYELKTDAEGVLQQDITLKPSEYPRLATVTSTVFDPNQQRLEIAKDFKVAFNQPLIGVRLLKGSNATAGGNGGGSAEPRPLASGSGAAPSAATTSFALCSYMQDGSTFPQDVKYYLYKEFTDYNYVYENGNWQFVRFVGRNLVAQGDVRVDNQKLNEAAFSADLQDGSYVLELESDKSRTTYSFVKGFASSTDALTPDRIALYSDQEQYQRGQTATLSFDSPFDGYANLALGSSGISDFKTFKVKRGHNTVQVEITDALYPQGHALLSIFSPLPNANQNGALVEGAKQPIRAVGLCDLNLNMDAHKLQVSTNAPDEIKPESTLELTVSATPMGTVATKGANGSQVDAAMRSNAMANEQVSGYAKVTLVDNGVLGLTNYQSPDPNMVLMQDHAYDVNLYDAYGYLMRNPKQQGQGYGGTAEKAMLSMAEAAAALEAIPFKTVALASKIVPLNANGQAQVSFDVPAFSGSVKVMTVAWNDTQSGASADDVMVRDQAVASLGLPRFLNVGDQAMARLNLHNLKAKDPNFKIDISCSGSLKCSYQSISNLKPGLREDHFFNLRTYSPEQNQALGVGQIHLKVINPEFNVQQSYDLTVTSPQLPLLKNYVELIPAGGSKTIPLDNFTQLSGVALSKSLLPNVNPTAYVAQIDRYGYYSIGDLIAALESKLLYGSLLVATPESTESDGADTASDVASATVTAQQADRQKRDRYDNLSPQLNDYKPYRSQAELNAHIQELILRLLSRENAAGGFFGSSNYFNAYATQVLFMAKEKGFVVNDDALQRAVQNLRLNCKNFYGDGAASYANEVLSLGESINQSNLRFALDEKQVKAPVMLAHLANALWQVGDQSRAREALKQASSALLSWQQLLDELSKVAPTDRSERYQLLDRIATFNVIPETDLRHDAFVVLDACLRAGMQEQVTMLLSTLRVLQETPDYLSTMSMAAMLRANAHLSPDSSQGVDTGSFLLTDEQMQALVQKASAQGTLSAVPSNAQGESVPEAAPTGNTDVKLVMQGSQGKLSAPAPEQAASTQTAITTVQPSTPTKPAFAIQDGKLVVYNHGKSPIFATTSVLGQYEHDSVIANNGIKLSVNYFNRDGNLDVSTYTFRPNEELLMEINFTKEVASNSSPIVKVKLPAGFEFVRQAHSNDPSFGSLIGDATVYSPDDLQVSDDMLVAKYSRYLDADNISLFVVLRAAHSGTYSQGEAQVQLQGNPQHYGSVLGTTPLKIGEAKN</sequence>
<feature type="region of interest" description="Disordered" evidence="2">
    <location>
        <begin position="714"/>
        <end position="734"/>
    </location>
</feature>
<dbReference type="InterPro" id="IPR041462">
    <property type="entry name" value="Bact_A2M_MG6"/>
</dbReference>
<name>A0A9D2B101_9GAMM</name>
<dbReference type="GO" id="GO:0004866">
    <property type="term" value="F:endopeptidase inhibitor activity"/>
    <property type="evidence" value="ECO:0007669"/>
    <property type="project" value="InterPro"/>
</dbReference>
<proteinExistence type="inferred from homology"/>
<reference evidence="5" key="1">
    <citation type="journal article" date="2021" name="PeerJ">
        <title>Extensive microbial diversity within the chicken gut microbiome revealed by metagenomics and culture.</title>
        <authorList>
            <person name="Gilroy R."/>
            <person name="Ravi A."/>
            <person name="Getino M."/>
            <person name="Pursley I."/>
            <person name="Horton D.L."/>
            <person name="Alikhan N.F."/>
            <person name="Baker D."/>
            <person name="Gharbi K."/>
            <person name="Hall N."/>
            <person name="Watson M."/>
            <person name="Adriaenssens E.M."/>
            <person name="Foster-Nyarko E."/>
            <person name="Jarju S."/>
            <person name="Secka A."/>
            <person name="Antonio M."/>
            <person name="Oren A."/>
            <person name="Chaudhuri R.R."/>
            <person name="La Ragione R."/>
            <person name="Hildebrand F."/>
            <person name="Pallen M.J."/>
        </authorList>
    </citation>
    <scope>NUCLEOTIDE SEQUENCE</scope>
    <source>
        <strain evidence="5">USASDec5-558</strain>
    </source>
</reference>
<feature type="domain" description="Alpha-2-macroglobulin bait region" evidence="3">
    <location>
        <begin position="847"/>
        <end position="1022"/>
    </location>
</feature>
<evidence type="ECO:0000313" key="6">
    <source>
        <dbReference type="Proteomes" id="UP000886829"/>
    </source>
</evidence>
<feature type="compositionally biased region" description="Low complexity" evidence="2">
    <location>
        <begin position="63"/>
        <end position="73"/>
    </location>
</feature>
<dbReference type="Proteomes" id="UP000886829">
    <property type="component" value="Unassembled WGS sequence"/>
</dbReference>
<dbReference type="SMART" id="SM01360">
    <property type="entry name" value="A2M"/>
    <property type="match status" value="1"/>
</dbReference>
<dbReference type="PANTHER" id="PTHR40094">
    <property type="entry name" value="ALPHA-2-MACROGLOBULIN HOMOLOG"/>
    <property type="match status" value="1"/>
</dbReference>
<dbReference type="InterPro" id="IPR008930">
    <property type="entry name" value="Terpenoid_cyclase/PrenylTrfase"/>
</dbReference>
<feature type="domain" description="Alpha-2-macroglobulin" evidence="4">
    <location>
        <begin position="1089"/>
        <end position="1177"/>
    </location>
</feature>
<dbReference type="Gene3D" id="2.60.40.1930">
    <property type="match status" value="1"/>
</dbReference>
<evidence type="ECO:0000313" key="5">
    <source>
        <dbReference type="EMBL" id="HIX56471.1"/>
    </source>
</evidence>
<dbReference type="InterPro" id="IPR051802">
    <property type="entry name" value="YfhM-like"/>
</dbReference>
<dbReference type="Pfam" id="PF11974">
    <property type="entry name" value="bMG3"/>
    <property type="match status" value="1"/>
</dbReference>
<protein>
    <recommendedName>
        <fullName evidence="7">Alpha-2-macroglobulin domain-containing protein</fullName>
    </recommendedName>
</protein>
<accession>A0A9D2B101</accession>
<evidence type="ECO:0008006" key="7">
    <source>
        <dbReference type="Google" id="ProtNLM"/>
    </source>
</evidence>
<dbReference type="InterPro" id="IPR041246">
    <property type="entry name" value="Bact_MG10"/>
</dbReference>
<evidence type="ECO:0000256" key="1">
    <source>
        <dbReference type="ARBA" id="ARBA00010556"/>
    </source>
</evidence>
<dbReference type="Pfam" id="PF07703">
    <property type="entry name" value="A2M_BRD"/>
    <property type="match status" value="1"/>
</dbReference>